<evidence type="ECO:0000256" key="17">
    <source>
        <dbReference type="RuleBase" id="RU003932"/>
    </source>
</evidence>
<evidence type="ECO:0000256" key="8">
    <source>
        <dbReference type="ARBA" id="ARBA00022801"/>
    </source>
</evidence>
<evidence type="ECO:0000256" key="6">
    <source>
        <dbReference type="ARBA" id="ARBA00022741"/>
    </source>
</evidence>
<evidence type="ECO:0000256" key="2">
    <source>
        <dbReference type="ARBA" id="ARBA00004569"/>
    </source>
</evidence>
<evidence type="ECO:0000256" key="4">
    <source>
        <dbReference type="ARBA" id="ARBA00022692"/>
    </source>
</evidence>
<keyword evidence="18" id="KW-0175">Coiled coil</keyword>
<dbReference type="GO" id="GO:0046872">
    <property type="term" value="F:metal ion binding"/>
    <property type="evidence" value="ECO:0007669"/>
    <property type="project" value="UniProtKB-KW"/>
</dbReference>
<dbReference type="CDD" id="cd08771">
    <property type="entry name" value="DLP_1"/>
    <property type="match status" value="1"/>
</dbReference>
<dbReference type="FunFam" id="3.40.50.300:FF:000741">
    <property type="entry name" value="Putative mitochondrial dynamin GTPase"/>
    <property type="match status" value="1"/>
</dbReference>
<evidence type="ECO:0000256" key="10">
    <source>
        <dbReference type="ARBA" id="ARBA00022946"/>
    </source>
</evidence>
<protein>
    <recommendedName>
        <fullName evidence="3">dynamin GTPase</fullName>
        <ecNumber evidence="3">3.6.5.5</ecNumber>
    </recommendedName>
</protein>
<dbReference type="InterPro" id="IPR020850">
    <property type="entry name" value="GED_dom"/>
</dbReference>
<dbReference type="InterPro" id="IPR027417">
    <property type="entry name" value="P-loop_NTPase"/>
</dbReference>
<evidence type="ECO:0000256" key="1">
    <source>
        <dbReference type="ARBA" id="ARBA00004273"/>
    </source>
</evidence>
<name>A0A061BG35_RHOTO</name>
<keyword evidence="4" id="KW-0812">Transmembrane</keyword>
<keyword evidence="13 17" id="KW-0342">GTP-binding</keyword>
<evidence type="ECO:0000259" key="20">
    <source>
        <dbReference type="PROSITE" id="PS51388"/>
    </source>
</evidence>
<dbReference type="PANTHER" id="PTHR11566">
    <property type="entry name" value="DYNAMIN"/>
    <property type="match status" value="1"/>
</dbReference>
<gene>
    <name evidence="22" type="ORF">RHTO0S_11e06436g</name>
</gene>
<feature type="compositionally biased region" description="Basic and acidic residues" evidence="19">
    <location>
        <begin position="927"/>
        <end position="944"/>
    </location>
</feature>
<dbReference type="AlphaFoldDB" id="A0A061BG35"/>
<keyword evidence="15" id="KW-1015">Disulfide bond</keyword>
<dbReference type="GO" id="GO:0005874">
    <property type="term" value="C:microtubule"/>
    <property type="evidence" value="ECO:0007669"/>
    <property type="project" value="TreeGrafter"/>
</dbReference>
<keyword evidence="12" id="KW-0496">Mitochondrion</keyword>
<dbReference type="PROSITE" id="PS51388">
    <property type="entry name" value="GED"/>
    <property type="match status" value="1"/>
</dbReference>
<dbReference type="GO" id="GO:0061024">
    <property type="term" value="P:membrane organization"/>
    <property type="evidence" value="ECO:0007669"/>
    <property type="project" value="UniProtKB-ARBA"/>
</dbReference>
<feature type="coiled-coil region" evidence="18">
    <location>
        <begin position="754"/>
        <end position="781"/>
    </location>
</feature>
<dbReference type="GO" id="GO:0003924">
    <property type="term" value="F:GTPase activity"/>
    <property type="evidence" value="ECO:0007669"/>
    <property type="project" value="InterPro"/>
</dbReference>
<evidence type="ECO:0000256" key="7">
    <source>
        <dbReference type="ARBA" id="ARBA00022792"/>
    </source>
</evidence>
<evidence type="ECO:0000256" key="11">
    <source>
        <dbReference type="ARBA" id="ARBA00022989"/>
    </source>
</evidence>
<dbReference type="SUPFAM" id="SSF52540">
    <property type="entry name" value="P-loop containing nucleoside triphosphate hydrolases"/>
    <property type="match status" value="1"/>
</dbReference>
<dbReference type="InterPro" id="IPR056495">
    <property type="entry name" value="LIS_MGM1"/>
</dbReference>
<evidence type="ECO:0000256" key="9">
    <source>
        <dbReference type="ARBA" id="ARBA00022842"/>
    </source>
</evidence>
<keyword evidence="8" id="KW-0378">Hydrolase</keyword>
<evidence type="ECO:0000256" key="18">
    <source>
        <dbReference type="SAM" id="Coils"/>
    </source>
</evidence>
<sequence>MVSALLRNATRARTRSPVLPFTHLRHPHPSTLAGAAFPARQLHVRSVSIFTGLGRLAGRTAGRGALGLGVGAGALTWAEWKVDGFKQNAVTTLSDINDKLGVAYDTASTSISSTLRSLTEQGSETYKSVSETASTVWAEAALGLEGRLARFRDRVRETFERKEEDEGDEEYGGEESGYTRGNGKKPQRDPAPLATVAATMAASLPVVVDAAEPSADSSEDLMLLTRRLIEIRSILLSIGEEAGLTLPSIVVIGSQSSGKSSVLEAIVGREFLPKGENMVTRRPIELTLVHTPATPSDPRPATFAEFPSLGPGHITDFSIVQQTLVDLNLSVPAAECVSDSPIQLRIHSPHVPDLSMVDLPGYVQVASMDQPEELKDKIAALCDKYIRSPNIILAVCAADVDLANSPALRAAKKVDPLGMRTIGVVTKMDLIEPAQGAAVLSNNRYPLALGYVGVVCRAAKHHSRSLLKRSNPADDEGSLIGPIRQQEETFFGGNADEFSREGILVGTDTLKKRLMHVLEESMASSLHTISNAVALELEEATYQFKVQYNDRAISAESYVAETLDLLKAKIGTLGKSLTKKDVRRLLKSFLDEQVLDLLASQYWSDPRTPELGTLANDRSVSPEDLDVYWQRKLDALASSITKSGVGRASTQLVVDAIRARLATLAAEEPLIYHPDAAERINATADAILRERFTLTSDQVENSVKPFKYEVEVDPAEWEAGRQQSVELLQRELSMCDAALSKIRDAVGGRKLRGAMEYVGELEEKERRRRERRREARLAGQEDWADENEDLADPNRPAFNPALLAKAREAMFLSSRSSILRLRLLALKSRRCKTGPEQKAFCPEAFLNIVADKLSSTAVQFINIELLVEFFYQFPRDLDTRLSHDLDRAEIVRFARENPVISRHLALQERKEKLELVAEKLDSLVKLQRDKAQQQHPRQRQDGRRGLFGMF</sequence>
<dbReference type="EC" id="3.6.5.5" evidence="3"/>
<feature type="region of interest" description="Disordered" evidence="19">
    <location>
        <begin position="927"/>
        <end position="950"/>
    </location>
</feature>
<feature type="region of interest" description="Disordered" evidence="19">
    <location>
        <begin position="159"/>
        <end position="190"/>
    </location>
</feature>
<dbReference type="PROSITE" id="PS51718">
    <property type="entry name" value="G_DYNAMIN_2"/>
    <property type="match status" value="1"/>
</dbReference>
<reference evidence="22" key="1">
    <citation type="journal article" date="2014" name="Genome Announc.">
        <title>Draft genome sequence of Rhodosporidium toruloides CECT1137, an oleaginous yeast of biotechnological interest.</title>
        <authorList>
            <person name="Morin N."/>
            <person name="Calcas X."/>
            <person name="Devillers H."/>
            <person name="Durrens P."/>
            <person name="Sherman D.J."/>
            <person name="Nicaud J.-M."/>
            <person name="Neuveglise C."/>
        </authorList>
    </citation>
    <scope>NUCLEOTIDE SEQUENCE</scope>
    <source>
        <strain evidence="22">CECT1137</strain>
    </source>
</reference>
<evidence type="ECO:0000256" key="13">
    <source>
        <dbReference type="ARBA" id="ARBA00023134"/>
    </source>
</evidence>
<keyword evidence="7" id="KW-0999">Mitochondrion inner membrane</keyword>
<evidence type="ECO:0000256" key="15">
    <source>
        <dbReference type="ARBA" id="ARBA00023157"/>
    </source>
</evidence>
<evidence type="ECO:0000256" key="5">
    <source>
        <dbReference type="ARBA" id="ARBA00022723"/>
    </source>
</evidence>
<keyword evidence="9" id="KW-0460">Magnesium</keyword>
<feature type="domain" description="GED" evidence="20">
    <location>
        <begin position="835"/>
        <end position="928"/>
    </location>
</feature>
<dbReference type="PRINTS" id="PR00195">
    <property type="entry name" value="DYNAMIN"/>
</dbReference>
<proteinExistence type="inferred from homology"/>
<dbReference type="InterPro" id="IPR019762">
    <property type="entry name" value="Dynamin_GTPase_CS"/>
</dbReference>
<dbReference type="GO" id="GO:0008017">
    <property type="term" value="F:microtubule binding"/>
    <property type="evidence" value="ECO:0007669"/>
    <property type="project" value="TreeGrafter"/>
</dbReference>
<evidence type="ECO:0000256" key="16">
    <source>
        <dbReference type="ARBA" id="ARBA00048040"/>
    </source>
</evidence>
<accession>A0A061BG35</accession>
<comment type="similarity">
    <text evidence="17">Belongs to the TRAFAC class dynamin-like GTPase superfamily. Dynamin/Fzo/YdjA family.</text>
</comment>
<dbReference type="GO" id="GO:0031623">
    <property type="term" value="P:receptor internalization"/>
    <property type="evidence" value="ECO:0007669"/>
    <property type="project" value="TreeGrafter"/>
</dbReference>
<evidence type="ECO:0000256" key="19">
    <source>
        <dbReference type="SAM" id="MobiDB-lite"/>
    </source>
</evidence>
<keyword evidence="11" id="KW-1133">Transmembrane helix</keyword>
<keyword evidence="5" id="KW-0479">Metal-binding</keyword>
<comment type="subcellular location">
    <subcellularLocation>
        <location evidence="1">Mitochondrion inner membrane</location>
    </subcellularLocation>
    <subcellularLocation>
        <location evidence="2">Mitochondrion intermembrane space</location>
    </subcellularLocation>
</comment>
<dbReference type="Pfam" id="PF24550">
    <property type="entry name" value="LIS_MGM1"/>
    <property type="match status" value="1"/>
</dbReference>
<dbReference type="Pfam" id="PF00350">
    <property type="entry name" value="Dynamin_N"/>
    <property type="match status" value="1"/>
</dbReference>
<evidence type="ECO:0000259" key="21">
    <source>
        <dbReference type="PROSITE" id="PS51718"/>
    </source>
</evidence>
<dbReference type="GO" id="GO:0005743">
    <property type="term" value="C:mitochondrial inner membrane"/>
    <property type="evidence" value="ECO:0007669"/>
    <property type="project" value="UniProtKB-SubCell"/>
</dbReference>
<evidence type="ECO:0000256" key="3">
    <source>
        <dbReference type="ARBA" id="ARBA00011980"/>
    </source>
</evidence>
<keyword evidence="14" id="KW-0472">Membrane</keyword>
<keyword evidence="10" id="KW-0809">Transit peptide</keyword>
<dbReference type="GO" id="GO:0005758">
    <property type="term" value="C:mitochondrial intermembrane space"/>
    <property type="evidence" value="ECO:0007669"/>
    <property type="project" value="UniProtKB-SubCell"/>
</dbReference>
<evidence type="ECO:0000256" key="12">
    <source>
        <dbReference type="ARBA" id="ARBA00023128"/>
    </source>
</evidence>
<dbReference type="EMBL" id="LK052946">
    <property type="protein sequence ID" value="CDR45932.1"/>
    <property type="molecule type" value="Genomic_DNA"/>
</dbReference>
<dbReference type="GO" id="GO:0005886">
    <property type="term" value="C:plasma membrane"/>
    <property type="evidence" value="ECO:0007669"/>
    <property type="project" value="TreeGrafter"/>
</dbReference>
<evidence type="ECO:0000256" key="14">
    <source>
        <dbReference type="ARBA" id="ARBA00023136"/>
    </source>
</evidence>
<organism evidence="22">
    <name type="scientific">Rhodotorula toruloides</name>
    <name type="common">Yeast</name>
    <name type="synonym">Rhodosporidium toruloides</name>
    <dbReference type="NCBI Taxonomy" id="5286"/>
    <lineage>
        <taxon>Eukaryota</taxon>
        <taxon>Fungi</taxon>
        <taxon>Dikarya</taxon>
        <taxon>Basidiomycota</taxon>
        <taxon>Pucciniomycotina</taxon>
        <taxon>Microbotryomycetes</taxon>
        <taxon>Sporidiobolales</taxon>
        <taxon>Sporidiobolaceae</taxon>
        <taxon>Rhodotorula</taxon>
    </lineage>
</organism>
<dbReference type="InterPro" id="IPR045063">
    <property type="entry name" value="Dynamin_N"/>
</dbReference>
<dbReference type="PROSITE" id="PS00410">
    <property type="entry name" value="G_DYNAMIN_1"/>
    <property type="match status" value="1"/>
</dbReference>
<dbReference type="SMART" id="SM00053">
    <property type="entry name" value="DYNc"/>
    <property type="match status" value="1"/>
</dbReference>
<dbReference type="InterPro" id="IPR022812">
    <property type="entry name" value="Dynamin"/>
</dbReference>
<dbReference type="InterPro" id="IPR001401">
    <property type="entry name" value="Dynamin_GTPase"/>
</dbReference>
<dbReference type="InterPro" id="IPR030381">
    <property type="entry name" value="G_DYNAMIN_dom"/>
</dbReference>
<dbReference type="GO" id="GO:0005525">
    <property type="term" value="F:GTP binding"/>
    <property type="evidence" value="ECO:0007669"/>
    <property type="project" value="UniProtKB-KW"/>
</dbReference>
<dbReference type="OrthoDB" id="5061070at2759"/>
<evidence type="ECO:0000313" key="22">
    <source>
        <dbReference type="EMBL" id="CDR45932.1"/>
    </source>
</evidence>
<keyword evidence="6 17" id="KW-0547">Nucleotide-binding</keyword>
<dbReference type="PANTHER" id="PTHR11566:SF212">
    <property type="entry name" value="DYNAMIN"/>
    <property type="match status" value="1"/>
</dbReference>
<dbReference type="Gene3D" id="3.40.50.300">
    <property type="entry name" value="P-loop containing nucleotide triphosphate hydrolases"/>
    <property type="match status" value="1"/>
</dbReference>
<comment type="catalytic activity">
    <reaction evidence="16">
        <text>GTP + H2O = GDP + phosphate + H(+)</text>
        <dbReference type="Rhea" id="RHEA:19669"/>
        <dbReference type="ChEBI" id="CHEBI:15377"/>
        <dbReference type="ChEBI" id="CHEBI:15378"/>
        <dbReference type="ChEBI" id="CHEBI:37565"/>
        <dbReference type="ChEBI" id="CHEBI:43474"/>
        <dbReference type="ChEBI" id="CHEBI:58189"/>
        <dbReference type="EC" id="3.6.5.5"/>
    </reaction>
</comment>
<feature type="domain" description="Dynamin-type G" evidence="21">
    <location>
        <begin position="243"/>
        <end position="527"/>
    </location>
</feature>